<proteinExistence type="predicted"/>
<accession>A0A423VPD9</accession>
<dbReference type="Proteomes" id="UP000284375">
    <property type="component" value="Unassembled WGS sequence"/>
</dbReference>
<keyword evidence="2" id="KW-1185">Reference proteome</keyword>
<protein>
    <submittedName>
        <fullName evidence="1">Uncharacterized protein</fullName>
    </submittedName>
</protein>
<name>A0A423VPD9_CYTCH</name>
<gene>
    <name evidence="1" type="ORF">VSDG_06353</name>
</gene>
<comment type="caution">
    <text evidence="1">The sequence shown here is derived from an EMBL/GenBank/DDBJ whole genome shotgun (WGS) entry which is preliminary data.</text>
</comment>
<evidence type="ECO:0000313" key="1">
    <source>
        <dbReference type="EMBL" id="ROV92887.1"/>
    </source>
</evidence>
<evidence type="ECO:0000313" key="2">
    <source>
        <dbReference type="Proteomes" id="UP000284375"/>
    </source>
</evidence>
<organism evidence="1 2">
    <name type="scientific">Cytospora chrysosperma</name>
    <name type="common">Cytospora canker fungus</name>
    <name type="synonym">Sphaeria chrysosperma</name>
    <dbReference type="NCBI Taxonomy" id="252740"/>
    <lineage>
        <taxon>Eukaryota</taxon>
        <taxon>Fungi</taxon>
        <taxon>Dikarya</taxon>
        <taxon>Ascomycota</taxon>
        <taxon>Pezizomycotina</taxon>
        <taxon>Sordariomycetes</taxon>
        <taxon>Sordariomycetidae</taxon>
        <taxon>Diaporthales</taxon>
        <taxon>Cytosporaceae</taxon>
        <taxon>Cytospora</taxon>
    </lineage>
</organism>
<sequence length="108" mass="11714">MAWPWFPNALSGMGESFIRRWRLLTADPVMAPNARELSLMEVPRAPDRPERRAKKALNFLGVMDGARFCLACRRGGEGKASSAMGRILGLDLTGAAGPSSLSIALLQE</sequence>
<dbReference type="EMBL" id="LJZO01000035">
    <property type="protein sequence ID" value="ROV92887.1"/>
    <property type="molecule type" value="Genomic_DNA"/>
</dbReference>
<reference evidence="1 2" key="1">
    <citation type="submission" date="2015-09" db="EMBL/GenBank/DDBJ databases">
        <title>Host preference determinants of Valsa canker pathogens revealed by comparative genomics.</title>
        <authorList>
            <person name="Yin Z."/>
            <person name="Huang L."/>
        </authorList>
    </citation>
    <scope>NUCLEOTIDE SEQUENCE [LARGE SCALE GENOMIC DNA]</scope>
    <source>
        <strain evidence="1 2">YSFL</strain>
    </source>
</reference>
<dbReference type="AlphaFoldDB" id="A0A423VPD9"/>